<dbReference type="AlphaFoldDB" id="A0A8S1JAP9"/>
<sequence>MPAFRLFGRQWFISSDDLPLLAPWGAAFHGIWAGVLLWGASVARPAGCAEEVEMNVCIYGVLLSFVLTVVSDVMLTLEGLKGSIFETDLRKNVVPLMYFHVANFVFKVVLTAYASILVFDEDSDCLKDDHHLRRAMEFLNISTWVAIGIVAAFSLLAYSILPTNTVIGWKKRIRCLNLMCCSGLARSSDMERIDDDPLARMAWVLASFFNPMDFSPSDLVVAMILAAYRQEFMRRGAADPRHVAKGTTWLNIRETMDRQPVVPLISVEGIGEQPDAEREAPGGLPPRASDEDVPACDDWPGCPPLSGRSWAGGEYPRRRASRHTGRSALFRRHCSEYEDQGVEFSGRAPVGLRSSWSESEVGNGPGGLRPSPRHPGGDPPPWAHLALLGHAVRQRLGAAQFPRDGSFSQCLEADGRSRSFSGRAPSAATSGGSHSQRTPRVGEHEPGTQSGLPASASQTTKSSSAILTPPRLQTVASSASFGTAITWGTSFSGPFVTPPPGLNPASGRAPDAVPLDVLERAAHYHRYSVAVYGALLYLAHNTHARKPLNTAWRCCGLCLRAAPPNGLRQGLTATRSWLSSQDSSRSFGPGAIRNSRVGLRKRLDDQALLQYGLQDGDVLCRSHANSLAGDLPYFVAVDRRYRALVVSIRGTLSLADLVTDFLIKPEPLQAGELQEVGELLESVGGSPRKGREGGEVVSVHSGMLQCARALVGDLEKQGVLECLRAEDATERGNQHPNLNLAGWGLVITGHSLGAGVGSLVALLLRRRYPNVTCWAFSPPGGLMSPVLAEALSPLCTSFVYGKDLVPRLTVGTLERLRDQMVQAVVQCQRSKASILVGGLIGKKWEEEQLFVPAEDVRPQAFVAFQRYKASVESAAALDGLDPARKFIPPGRVIYLRPSKSQRADGKVSRTYQAVWTTGQELVNEGILMSPRLMYNHIPFNSYDTLLEILRTLREEQLQLHQHGQADDMA</sequence>
<evidence type="ECO:0000256" key="1">
    <source>
        <dbReference type="ARBA" id="ARBA00001913"/>
    </source>
</evidence>
<keyword evidence="4" id="KW-0597">Phosphoprotein</keyword>
<name>A0A8S1JAP9_9CHLO</name>
<dbReference type="Proteomes" id="UP000708148">
    <property type="component" value="Unassembled WGS sequence"/>
</dbReference>
<evidence type="ECO:0000256" key="5">
    <source>
        <dbReference type="ARBA" id="ARBA00022692"/>
    </source>
</evidence>
<evidence type="ECO:0000256" key="6">
    <source>
        <dbReference type="ARBA" id="ARBA00022723"/>
    </source>
</evidence>
<protein>
    <recommendedName>
        <fullName evidence="14">sn-1-specific diacylglycerol lipase</fullName>
        <ecNumber evidence="14">3.1.1.116</ecNumber>
    </recommendedName>
</protein>
<comment type="catalytic activity">
    <reaction evidence="13">
        <text>a 1,2-diacyl-sn-glycerol + H2O = a 2-acylglycerol + a fatty acid + H(+)</text>
        <dbReference type="Rhea" id="RHEA:33275"/>
        <dbReference type="ChEBI" id="CHEBI:15377"/>
        <dbReference type="ChEBI" id="CHEBI:15378"/>
        <dbReference type="ChEBI" id="CHEBI:17389"/>
        <dbReference type="ChEBI" id="CHEBI:17815"/>
        <dbReference type="ChEBI" id="CHEBI:28868"/>
        <dbReference type="EC" id="3.1.1.116"/>
    </reaction>
    <physiologicalReaction direction="left-to-right" evidence="13">
        <dbReference type="Rhea" id="RHEA:33276"/>
    </physiologicalReaction>
</comment>
<feature type="region of interest" description="Disordered" evidence="15">
    <location>
        <begin position="355"/>
        <end position="382"/>
    </location>
</feature>
<dbReference type="Gene3D" id="3.40.50.1820">
    <property type="entry name" value="alpha/beta hydrolase"/>
    <property type="match status" value="1"/>
</dbReference>
<keyword evidence="12 16" id="KW-0472">Membrane</keyword>
<keyword evidence="7" id="KW-0378">Hydrolase</keyword>
<dbReference type="InterPro" id="IPR002921">
    <property type="entry name" value="Fungal_lipase-type"/>
</dbReference>
<feature type="region of interest" description="Disordered" evidence="15">
    <location>
        <begin position="269"/>
        <end position="301"/>
    </location>
</feature>
<feature type="compositionally biased region" description="Low complexity" evidence="15">
    <location>
        <begin position="454"/>
        <end position="465"/>
    </location>
</feature>
<keyword evidence="8" id="KW-0106">Calcium</keyword>
<evidence type="ECO:0000256" key="4">
    <source>
        <dbReference type="ARBA" id="ARBA00022553"/>
    </source>
</evidence>
<dbReference type="OrthoDB" id="438440at2759"/>
<reference evidence="18" key="1">
    <citation type="submission" date="2020-12" db="EMBL/GenBank/DDBJ databases">
        <authorList>
            <person name="Iha C."/>
        </authorList>
    </citation>
    <scope>NUCLEOTIDE SEQUENCE</scope>
</reference>
<dbReference type="CDD" id="cd00519">
    <property type="entry name" value="Lipase_3"/>
    <property type="match status" value="1"/>
</dbReference>
<dbReference type="Pfam" id="PF01764">
    <property type="entry name" value="Lipase_3"/>
    <property type="match status" value="1"/>
</dbReference>
<keyword evidence="3" id="KW-1003">Cell membrane</keyword>
<feature type="region of interest" description="Disordered" evidence="15">
    <location>
        <begin position="416"/>
        <end position="469"/>
    </location>
</feature>
<evidence type="ECO:0000256" key="15">
    <source>
        <dbReference type="SAM" id="MobiDB-lite"/>
    </source>
</evidence>
<keyword evidence="5 16" id="KW-0812">Transmembrane</keyword>
<keyword evidence="10 16" id="KW-1133">Transmembrane helix</keyword>
<dbReference type="PANTHER" id="PTHR45792">
    <property type="entry name" value="DIACYLGLYCEROL LIPASE HOMOLOG-RELATED"/>
    <property type="match status" value="1"/>
</dbReference>
<dbReference type="PANTHER" id="PTHR45792:SF8">
    <property type="entry name" value="DIACYLGLYCEROL LIPASE-ALPHA"/>
    <property type="match status" value="1"/>
</dbReference>
<keyword evidence="9" id="KW-0442">Lipid degradation</keyword>
<accession>A0A8S1JAP9</accession>
<evidence type="ECO:0000256" key="10">
    <source>
        <dbReference type="ARBA" id="ARBA00022989"/>
    </source>
</evidence>
<gene>
    <name evidence="18" type="ORF">OSTQU699_LOCUS8661</name>
</gene>
<dbReference type="GO" id="GO:0016298">
    <property type="term" value="F:lipase activity"/>
    <property type="evidence" value="ECO:0007669"/>
    <property type="project" value="TreeGrafter"/>
</dbReference>
<evidence type="ECO:0000313" key="19">
    <source>
        <dbReference type="Proteomes" id="UP000708148"/>
    </source>
</evidence>
<evidence type="ECO:0000313" key="18">
    <source>
        <dbReference type="EMBL" id="CAD7703304.1"/>
    </source>
</evidence>
<organism evidence="18 19">
    <name type="scientific">Ostreobium quekettii</name>
    <dbReference type="NCBI Taxonomy" id="121088"/>
    <lineage>
        <taxon>Eukaryota</taxon>
        <taxon>Viridiplantae</taxon>
        <taxon>Chlorophyta</taxon>
        <taxon>core chlorophytes</taxon>
        <taxon>Ulvophyceae</taxon>
        <taxon>TCBD clade</taxon>
        <taxon>Bryopsidales</taxon>
        <taxon>Ostreobineae</taxon>
        <taxon>Ostreobiaceae</taxon>
        <taxon>Ostreobium</taxon>
    </lineage>
</organism>
<evidence type="ECO:0000256" key="13">
    <source>
        <dbReference type="ARBA" id="ARBA00024531"/>
    </source>
</evidence>
<evidence type="ECO:0000256" key="3">
    <source>
        <dbReference type="ARBA" id="ARBA00022475"/>
    </source>
</evidence>
<dbReference type="EC" id="3.1.1.116" evidence="14"/>
<keyword evidence="19" id="KW-1185">Reference proteome</keyword>
<feature type="domain" description="Fungal lipase-type" evidence="17">
    <location>
        <begin position="645"/>
        <end position="809"/>
    </location>
</feature>
<evidence type="ECO:0000256" key="11">
    <source>
        <dbReference type="ARBA" id="ARBA00023098"/>
    </source>
</evidence>
<evidence type="ECO:0000259" key="17">
    <source>
        <dbReference type="Pfam" id="PF01764"/>
    </source>
</evidence>
<dbReference type="InterPro" id="IPR052214">
    <property type="entry name" value="DAG_Lipase-Related"/>
</dbReference>
<evidence type="ECO:0000256" key="16">
    <source>
        <dbReference type="SAM" id="Phobius"/>
    </source>
</evidence>
<feature type="transmembrane region" description="Helical" evidence="16">
    <location>
        <begin position="56"/>
        <end position="77"/>
    </location>
</feature>
<comment type="caution">
    <text evidence="18">The sequence shown here is derived from an EMBL/GenBank/DDBJ whole genome shotgun (WGS) entry which is preliminary data.</text>
</comment>
<evidence type="ECO:0000256" key="2">
    <source>
        <dbReference type="ARBA" id="ARBA00004651"/>
    </source>
</evidence>
<evidence type="ECO:0000256" key="7">
    <source>
        <dbReference type="ARBA" id="ARBA00022801"/>
    </source>
</evidence>
<evidence type="ECO:0000256" key="14">
    <source>
        <dbReference type="ARBA" id="ARBA00026104"/>
    </source>
</evidence>
<dbReference type="GO" id="GO:0046872">
    <property type="term" value="F:metal ion binding"/>
    <property type="evidence" value="ECO:0007669"/>
    <property type="project" value="UniProtKB-KW"/>
</dbReference>
<feature type="compositionally biased region" description="Polar residues" evidence="15">
    <location>
        <begin position="427"/>
        <end position="438"/>
    </location>
</feature>
<dbReference type="SUPFAM" id="SSF53474">
    <property type="entry name" value="alpha/beta-Hydrolases"/>
    <property type="match status" value="1"/>
</dbReference>
<keyword evidence="11" id="KW-0443">Lipid metabolism</keyword>
<feature type="transmembrane region" description="Helical" evidence="16">
    <location>
        <begin position="97"/>
        <end position="119"/>
    </location>
</feature>
<dbReference type="GO" id="GO:0005886">
    <property type="term" value="C:plasma membrane"/>
    <property type="evidence" value="ECO:0007669"/>
    <property type="project" value="UniProtKB-SubCell"/>
</dbReference>
<comment type="subcellular location">
    <subcellularLocation>
        <location evidence="2">Cell membrane</location>
        <topology evidence="2">Multi-pass membrane protein</topology>
    </subcellularLocation>
</comment>
<dbReference type="InterPro" id="IPR029058">
    <property type="entry name" value="AB_hydrolase_fold"/>
</dbReference>
<evidence type="ECO:0000256" key="12">
    <source>
        <dbReference type="ARBA" id="ARBA00023136"/>
    </source>
</evidence>
<feature type="transmembrane region" description="Helical" evidence="16">
    <location>
        <begin position="139"/>
        <end position="161"/>
    </location>
</feature>
<evidence type="ECO:0000256" key="9">
    <source>
        <dbReference type="ARBA" id="ARBA00022963"/>
    </source>
</evidence>
<comment type="cofactor">
    <cofactor evidence="1">
        <name>Ca(2+)</name>
        <dbReference type="ChEBI" id="CHEBI:29108"/>
    </cofactor>
</comment>
<evidence type="ECO:0000256" key="8">
    <source>
        <dbReference type="ARBA" id="ARBA00022837"/>
    </source>
</evidence>
<dbReference type="EMBL" id="CAJHUC010002152">
    <property type="protein sequence ID" value="CAD7703304.1"/>
    <property type="molecule type" value="Genomic_DNA"/>
</dbReference>
<dbReference type="GO" id="GO:0016042">
    <property type="term" value="P:lipid catabolic process"/>
    <property type="evidence" value="ECO:0007669"/>
    <property type="project" value="UniProtKB-KW"/>
</dbReference>
<keyword evidence="6" id="KW-0479">Metal-binding</keyword>
<feature type="transmembrane region" description="Helical" evidence="16">
    <location>
        <begin position="20"/>
        <end position="44"/>
    </location>
</feature>
<proteinExistence type="predicted"/>